<dbReference type="PANTHER" id="PTHR33434:SF2">
    <property type="entry name" value="FATTY ACID-BINDING PROTEIN TM_1468"/>
    <property type="match status" value="1"/>
</dbReference>
<dbReference type="PANTHER" id="PTHR33434">
    <property type="entry name" value="DEGV DOMAIN-CONTAINING PROTEIN DR_1986-RELATED"/>
    <property type="match status" value="1"/>
</dbReference>
<dbReference type="KEGG" id="ols:Olsu_0570"/>
<dbReference type="Gene3D" id="2.20.28.50">
    <property type="entry name" value="degv family protein"/>
    <property type="match status" value="1"/>
</dbReference>
<dbReference type="PROSITE" id="PS51482">
    <property type="entry name" value="DEGV"/>
    <property type="match status" value="1"/>
</dbReference>
<dbReference type="InterPro" id="IPR043168">
    <property type="entry name" value="DegV_C"/>
</dbReference>
<dbReference type="STRING" id="633147.Olsu_0570"/>
<dbReference type="Proteomes" id="UP000000333">
    <property type="component" value="Chromosome"/>
</dbReference>
<organism evidence="2 3">
    <name type="scientific">Olsenella uli (strain ATCC 49627 / DSM 7084 / CCUG 31166 / CIP 109912 / JCM 12494 / LMG 11480 / NCIMB 702895 / VPI D76D-27C)</name>
    <name type="common">Lactobacillus uli</name>
    <dbReference type="NCBI Taxonomy" id="633147"/>
    <lineage>
        <taxon>Bacteria</taxon>
        <taxon>Bacillati</taxon>
        <taxon>Actinomycetota</taxon>
        <taxon>Coriobacteriia</taxon>
        <taxon>Coriobacteriales</taxon>
        <taxon>Atopobiaceae</taxon>
        <taxon>Olsenella</taxon>
    </lineage>
</organism>
<dbReference type="Gene3D" id="3.30.1180.10">
    <property type="match status" value="1"/>
</dbReference>
<dbReference type="AlphaFoldDB" id="E1QZ71"/>
<evidence type="ECO:0000256" key="1">
    <source>
        <dbReference type="ARBA" id="ARBA00023121"/>
    </source>
</evidence>
<keyword evidence="3" id="KW-1185">Reference proteome</keyword>
<dbReference type="InterPro" id="IPR003797">
    <property type="entry name" value="DegV"/>
</dbReference>
<name>E1QZ71_OLSUV</name>
<dbReference type="Gene3D" id="3.40.50.10440">
    <property type="entry name" value="Dihydroxyacetone kinase, domain 1"/>
    <property type="match status" value="1"/>
</dbReference>
<gene>
    <name evidence="2" type="ordered locus">Olsu_0570</name>
</gene>
<protein>
    <submittedName>
        <fullName evidence="2">DegV family protein</fullName>
    </submittedName>
</protein>
<accession>E1QZ71</accession>
<dbReference type="SUPFAM" id="SSF82549">
    <property type="entry name" value="DAK1/DegV-like"/>
    <property type="match status" value="1"/>
</dbReference>
<dbReference type="InterPro" id="IPR050270">
    <property type="entry name" value="DegV_domain_contain"/>
</dbReference>
<sequence length="294" mass="32268">MDVRCLPFTYTEAGRPDGGLHGEDDLFQARSAHEFYGAIRQGAAPMTSQPSQMVFEQTFRELADGGRPAVLFCISSGISGGYNGAVTALERVEEELGRKLPILVVDSLLASTAFYLLLEQAVRLRDEGREAQEVYDWAQDARYHVRTIFMVDNLDTLHRGGRIPKTVALVAGALDAKPLLNFNLDGSLGIIGITRGRRKGMRKLAEHYAQYHRDNQYAPTVCIGDADCEADRARLAALLEEVQPGVRVQPSTIGPTIGCHVGPGMLSCCFWGDDRREGKGYGRVRGLRQGEAAR</sequence>
<dbReference type="HOGENOM" id="CLU_048251_4_1_11"/>
<dbReference type="Pfam" id="PF02645">
    <property type="entry name" value="DegV"/>
    <property type="match status" value="1"/>
</dbReference>
<dbReference type="EMBL" id="CP002106">
    <property type="protein sequence ID" value="ADK67685.1"/>
    <property type="molecule type" value="Genomic_DNA"/>
</dbReference>
<reference evidence="2 3" key="1">
    <citation type="journal article" date="2010" name="Stand. Genomic Sci.">
        <title>Complete genome sequence of Olsenella uli type strain (VPI D76D-27C).</title>
        <authorList>
            <person name="Goker M."/>
            <person name="Held B."/>
            <person name="Lucas S."/>
            <person name="Nolan M."/>
            <person name="Yasawong M."/>
            <person name="Glavina Del Rio T."/>
            <person name="Tice H."/>
            <person name="Cheng J.F."/>
            <person name="Bruce D."/>
            <person name="Detter J.C."/>
            <person name="Tapia R."/>
            <person name="Han C."/>
            <person name="Goodwin L."/>
            <person name="Pitluck S."/>
            <person name="Liolios K."/>
            <person name="Ivanova N."/>
            <person name="Mavromatis K."/>
            <person name="Mikhailova N."/>
            <person name="Pati A."/>
            <person name="Chen A."/>
            <person name="Palaniappan K."/>
            <person name="Land M."/>
            <person name="Hauser L."/>
            <person name="Chang Y.J."/>
            <person name="Jeffries C.D."/>
            <person name="Rohde M."/>
            <person name="Sikorski J."/>
            <person name="Pukall R."/>
            <person name="Woyke T."/>
            <person name="Bristow J."/>
            <person name="Eisen J.A."/>
            <person name="Markowitz V."/>
            <person name="Hugenholtz P."/>
            <person name="Kyrpides N.C."/>
            <person name="Klenk H.P."/>
            <person name="Lapidus A."/>
        </authorList>
    </citation>
    <scope>NUCLEOTIDE SEQUENCE [LARGE SCALE GENOMIC DNA]</scope>
    <source>
        <strain evidence="3">ATCC 49627 / DSM 7084 / CIP 109912 / JCM 12494 / NCIMB 702895 / VPI D76D-27C</strain>
    </source>
</reference>
<evidence type="ECO:0000313" key="3">
    <source>
        <dbReference type="Proteomes" id="UP000000333"/>
    </source>
</evidence>
<evidence type="ECO:0000313" key="2">
    <source>
        <dbReference type="EMBL" id="ADK67685.1"/>
    </source>
</evidence>
<dbReference type="NCBIfam" id="TIGR00762">
    <property type="entry name" value="DegV"/>
    <property type="match status" value="1"/>
</dbReference>
<dbReference type="GO" id="GO:0008289">
    <property type="term" value="F:lipid binding"/>
    <property type="evidence" value="ECO:0007669"/>
    <property type="project" value="UniProtKB-KW"/>
</dbReference>
<keyword evidence="1" id="KW-0446">Lipid-binding</keyword>
<dbReference type="eggNOG" id="COG1307">
    <property type="taxonomic scope" value="Bacteria"/>
</dbReference>
<proteinExistence type="predicted"/>